<gene>
    <name evidence="2" type="ORF">VSDG_06408</name>
</gene>
<name>A0A423VPC8_CYTCH</name>
<protein>
    <submittedName>
        <fullName evidence="2">Uncharacterized protein</fullName>
    </submittedName>
</protein>
<organism evidence="2 3">
    <name type="scientific">Cytospora chrysosperma</name>
    <name type="common">Cytospora canker fungus</name>
    <name type="synonym">Sphaeria chrysosperma</name>
    <dbReference type="NCBI Taxonomy" id="252740"/>
    <lineage>
        <taxon>Eukaryota</taxon>
        <taxon>Fungi</taxon>
        <taxon>Dikarya</taxon>
        <taxon>Ascomycota</taxon>
        <taxon>Pezizomycotina</taxon>
        <taxon>Sordariomycetes</taxon>
        <taxon>Sordariomycetidae</taxon>
        <taxon>Diaporthales</taxon>
        <taxon>Cytosporaceae</taxon>
        <taxon>Cytospora</taxon>
    </lineage>
</organism>
<feature type="compositionally biased region" description="Basic and acidic residues" evidence="1">
    <location>
        <begin position="252"/>
        <end position="262"/>
    </location>
</feature>
<evidence type="ECO:0000313" key="2">
    <source>
        <dbReference type="EMBL" id="ROV92864.1"/>
    </source>
</evidence>
<reference evidence="2 3" key="1">
    <citation type="submission" date="2015-09" db="EMBL/GenBank/DDBJ databases">
        <title>Host preference determinants of Valsa canker pathogens revealed by comparative genomics.</title>
        <authorList>
            <person name="Yin Z."/>
            <person name="Huang L."/>
        </authorList>
    </citation>
    <scope>NUCLEOTIDE SEQUENCE [LARGE SCALE GENOMIC DNA]</scope>
    <source>
        <strain evidence="2 3">YSFL</strain>
    </source>
</reference>
<comment type="caution">
    <text evidence="2">The sequence shown here is derived from an EMBL/GenBank/DDBJ whole genome shotgun (WGS) entry which is preliminary data.</text>
</comment>
<dbReference type="AlphaFoldDB" id="A0A423VPC8"/>
<sequence>MPGGFHETFLRKAEFRINNLLDEHKSSGDRIVARIAQGIDGQGARTLRGLKIPDDEMGPDASFKLLGCTYPGLVMEVAWSSGDMSKLKEKAKYYFENTDAQIRTVVGIDLSNIYKKQNAAEKRWLADFNKWQKGKSDTPPEPLTFLAPGAAVECARFSVFRDADQKPNPDVSLKITLEDFVCKEKVDRLCIEEEGRVRKVEYPPLEIPSQLLCEWFDRTIEQYREEWELNQQVKRTKKQRKEEAAIAAQRKKAAELEEEARRSTGSTESKGRYRFGNLVRSLRLRKLRGDK</sequence>
<dbReference type="OrthoDB" id="3485856at2759"/>
<dbReference type="Proteomes" id="UP000284375">
    <property type="component" value="Unassembled WGS sequence"/>
</dbReference>
<evidence type="ECO:0000313" key="3">
    <source>
        <dbReference type="Proteomes" id="UP000284375"/>
    </source>
</evidence>
<feature type="region of interest" description="Disordered" evidence="1">
    <location>
        <begin position="251"/>
        <end position="272"/>
    </location>
</feature>
<dbReference type="EMBL" id="LJZO01000035">
    <property type="protein sequence ID" value="ROV92864.1"/>
    <property type="molecule type" value="Genomic_DNA"/>
</dbReference>
<accession>A0A423VPC8</accession>
<evidence type="ECO:0000256" key="1">
    <source>
        <dbReference type="SAM" id="MobiDB-lite"/>
    </source>
</evidence>
<proteinExistence type="predicted"/>
<keyword evidence="3" id="KW-1185">Reference proteome</keyword>